<gene>
    <name evidence="2" type="ORF">SteCoe_21922</name>
</gene>
<keyword evidence="1" id="KW-0472">Membrane</keyword>
<comment type="caution">
    <text evidence="2">The sequence shown here is derived from an EMBL/GenBank/DDBJ whole genome shotgun (WGS) entry which is preliminary data.</text>
</comment>
<keyword evidence="1" id="KW-0812">Transmembrane</keyword>
<evidence type="ECO:0000256" key="1">
    <source>
        <dbReference type="SAM" id="Phobius"/>
    </source>
</evidence>
<feature type="transmembrane region" description="Helical" evidence="1">
    <location>
        <begin position="20"/>
        <end position="38"/>
    </location>
</feature>
<protein>
    <recommendedName>
        <fullName evidence="4">MARVEL domain-containing protein</fullName>
    </recommendedName>
</protein>
<sequence>MEPNKAPSISKKILCMKYRYWLYMTLFFQYILIVFLFGCVGTRRWVRKGNNNTEWEGGLLSITGSSSYWKDMSYKDAKDHLCDKKSDNYNKDLCNVFDKLYSAGAAYLFFEILALLLIFVWIFQVSYALMEKQLLFMSSETGAKRWWLGLLWPGISLLCHIIGIAIWAGVTKSEFEVNCLAINSGRLCSTNGPSLSILTIFLYLIFGCVYAFMMYFREGIFKKANDGNKEEQDVEEAPAQRV</sequence>
<dbReference type="Proteomes" id="UP000187209">
    <property type="component" value="Unassembled WGS sequence"/>
</dbReference>
<feature type="transmembrane region" description="Helical" evidence="1">
    <location>
        <begin position="150"/>
        <end position="170"/>
    </location>
</feature>
<dbReference type="EMBL" id="MPUH01000529">
    <property type="protein sequence ID" value="OMJ78290.1"/>
    <property type="molecule type" value="Genomic_DNA"/>
</dbReference>
<dbReference type="OrthoDB" id="319772at2759"/>
<evidence type="ECO:0008006" key="4">
    <source>
        <dbReference type="Google" id="ProtNLM"/>
    </source>
</evidence>
<feature type="transmembrane region" description="Helical" evidence="1">
    <location>
        <begin position="195"/>
        <end position="216"/>
    </location>
</feature>
<evidence type="ECO:0000313" key="3">
    <source>
        <dbReference type="Proteomes" id="UP000187209"/>
    </source>
</evidence>
<organism evidence="2 3">
    <name type="scientific">Stentor coeruleus</name>
    <dbReference type="NCBI Taxonomy" id="5963"/>
    <lineage>
        <taxon>Eukaryota</taxon>
        <taxon>Sar</taxon>
        <taxon>Alveolata</taxon>
        <taxon>Ciliophora</taxon>
        <taxon>Postciliodesmatophora</taxon>
        <taxon>Heterotrichea</taxon>
        <taxon>Heterotrichida</taxon>
        <taxon>Stentoridae</taxon>
        <taxon>Stentor</taxon>
    </lineage>
</organism>
<evidence type="ECO:0000313" key="2">
    <source>
        <dbReference type="EMBL" id="OMJ78290.1"/>
    </source>
</evidence>
<accession>A0A1R2BNM3</accession>
<reference evidence="2 3" key="1">
    <citation type="submission" date="2016-11" db="EMBL/GenBank/DDBJ databases">
        <title>The macronuclear genome of Stentor coeruleus: a giant cell with tiny introns.</title>
        <authorList>
            <person name="Slabodnick M."/>
            <person name="Ruby J.G."/>
            <person name="Reiff S.B."/>
            <person name="Swart E.C."/>
            <person name="Gosai S."/>
            <person name="Prabakaran S."/>
            <person name="Witkowska E."/>
            <person name="Larue G.E."/>
            <person name="Fisher S."/>
            <person name="Freeman R.M."/>
            <person name="Gunawardena J."/>
            <person name="Chu W."/>
            <person name="Stover N.A."/>
            <person name="Gregory B.D."/>
            <person name="Nowacki M."/>
            <person name="Derisi J."/>
            <person name="Roy S.W."/>
            <person name="Marshall W.F."/>
            <person name="Sood P."/>
        </authorList>
    </citation>
    <scope>NUCLEOTIDE SEQUENCE [LARGE SCALE GENOMIC DNA]</scope>
    <source>
        <strain evidence="2">WM001</strain>
    </source>
</reference>
<feature type="transmembrane region" description="Helical" evidence="1">
    <location>
        <begin position="105"/>
        <end position="129"/>
    </location>
</feature>
<keyword evidence="3" id="KW-1185">Reference proteome</keyword>
<keyword evidence="1" id="KW-1133">Transmembrane helix</keyword>
<proteinExistence type="predicted"/>
<dbReference type="AlphaFoldDB" id="A0A1R2BNM3"/>
<name>A0A1R2BNM3_9CILI</name>